<organism evidence="1 2">
    <name type="scientific">Halochromatium salexigens</name>
    <name type="common">Chromatium salexigens</name>
    <dbReference type="NCBI Taxonomy" id="49447"/>
    <lineage>
        <taxon>Bacteria</taxon>
        <taxon>Pseudomonadati</taxon>
        <taxon>Pseudomonadota</taxon>
        <taxon>Gammaproteobacteria</taxon>
        <taxon>Chromatiales</taxon>
        <taxon>Chromatiaceae</taxon>
        <taxon>Halochromatium</taxon>
    </lineage>
</organism>
<keyword evidence="2" id="KW-1185">Reference proteome</keyword>
<comment type="caution">
    <text evidence="1">The sequence shown here is derived from an EMBL/GenBank/DDBJ whole genome shotgun (WGS) entry which is preliminary data.</text>
</comment>
<sequence>MTWGDPATNAGQSSYVFVDNEVPIESIVPEDLFQIGEFTHNNFPIFPPSLDSADLQISLVIDIFDDSDVKIGENLSVSSVFRFDHLETPNSADPCEAGGEQPCPDLVSFSLTSTPDTITIDDVVFGLTIAGFSTIPVNLPESFTEEFLTLENQANTAVLLASFSSDIPREVPTPGALPLLAIGAAAFGLALRRRRS</sequence>
<dbReference type="NCBIfam" id="NF038125">
    <property type="entry name" value="PEP_CTERM_THxN"/>
    <property type="match status" value="1"/>
</dbReference>
<dbReference type="Proteomes" id="UP001296967">
    <property type="component" value="Unassembled WGS sequence"/>
</dbReference>
<reference evidence="1" key="2">
    <citation type="journal article" date="2020" name="Microorganisms">
        <title>Osmotic Adaptation and Compatible Solute Biosynthesis of Phototrophic Bacteria as Revealed from Genome Analyses.</title>
        <authorList>
            <person name="Imhoff J.F."/>
            <person name="Rahn T."/>
            <person name="Kunzel S."/>
            <person name="Keller A."/>
            <person name="Neulinger S.C."/>
        </authorList>
    </citation>
    <scope>NUCLEOTIDE SEQUENCE</scope>
    <source>
        <strain evidence="1">DSM 4395</strain>
    </source>
</reference>
<gene>
    <name evidence="1" type="ORF">CCR82_08625</name>
</gene>
<evidence type="ECO:0000313" key="2">
    <source>
        <dbReference type="Proteomes" id="UP001296967"/>
    </source>
</evidence>
<protein>
    <recommendedName>
        <fullName evidence="3">PEP-CTERM protein-sorting domain-containing protein</fullName>
    </recommendedName>
</protein>
<dbReference type="EMBL" id="NHSF01000054">
    <property type="protein sequence ID" value="MBK5930583.1"/>
    <property type="molecule type" value="Genomic_DNA"/>
</dbReference>
<reference evidence="1" key="1">
    <citation type="submission" date="2017-05" db="EMBL/GenBank/DDBJ databases">
        <authorList>
            <person name="Imhoff J.F."/>
            <person name="Rahn T."/>
            <person name="Kuenzel S."/>
            <person name="Neulinger S.C."/>
        </authorList>
    </citation>
    <scope>NUCLEOTIDE SEQUENCE</scope>
    <source>
        <strain evidence="1">DSM 4395</strain>
    </source>
</reference>
<evidence type="ECO:0000313" key="1">
    <source>
        <dbReference type="EMBL" id="MBK5930583.1"/>
    </source>
</evidence>
<dbReference type="AlphaFoldDB" id="A0AAJ0XFN3"/>
<name>A0AAJ0XFN3_HALSE</name>
<dbReference type="NCBIfam" id="NF038131">
    <property type="entry name" value="choice_anch_K"/>
    <property type="match status" value="1"/>
</dbReference>
<dbReference type="InterPro" id="IPR047995">
    <property type="entry name" value="Choice_anch_K"/>
</dbReference>
<evidence type="ECO:0008006" key="3">
    <source>
        <dbReference type="Google" id="ProtNLM"/>
    </source>
</evidence>
<accession>A0AAJ0XFN3</accession>
<proteinExistence type="predicted"/>